<evidence type="ECO:0000256" key="1">
    <source>
        <dbReference type="ARBA" id="ARBA00038069"/>
    </source>
</evidence>
<dbReference type="EMBL" id="LGSR01000002">
    <property type="protein sequence ID" value="KOS23097.1"/>
    <property type="molecule type" value="Genomic_DNA"/>
</dbReference>
<dbReference type="SUPFAM" id="SSF54897">
    <property type="entry name" value="Protease propeptides/inhibitors"/>
    <property type="match status" value="1"/>
</dbReference>
<name>A0A0M8N4L3_ESCWE</name>
<evidence type="ECO:0000313" key="4">
    <source>
        <dbReference type="Proteomes" id="UP000053831"/>
    </source>
</evidence>
<protein>
    <recommendedName>
        <fullName evidence="5">Inhibitor I9 domain-containing protein</fullName>
    </recommendedName>
</protein>
<feature type="signal peptide" evidence="2">
    <location>
        <begin position="1"/>
        <end position="19"/>
    </location>
</feature>
<organism evidence="3 4">
    <name type="scientific">Escovopsis weberi</name>
    <dbReference type="NCBI Taxonomy" id="150374"/>
    <lineage>
        <taxon>Eukaryota</taxon>
        <taxon>Fungi</taxon>
        <taxon>Dikarya</taxon>
        <taxon>Ascomycota</taxon>
        <taxon>Pezizomycotina</taxon>
        <taxon>Sordariomycetes</taxon>
        <taxon>Hypocreomycetidae</taxon>
        <taxon>Hypocreales</taxon>
        <taxon>Hypocreaceae</taxon>
        <taxon>Escovopsis</taxon>
    </lineage>
</organism>
<dbReference type="GO" id="GO:0004866">
    <property type="term" value="F:endopeptidase inhibitor activity"/>
    <property type="evidence" value="ECO:0007669"/>
    <property type="project" value="TreeGrafter"/>
</dbReference>
<keyword evidence="4" id="KW-1185">Reference proteome</keyword>
<reference evidence="3 4" key="1">
    <citation type="submission" date="2015-07" db="EMBL/GenBank/DDBJ databases">
        <title>The genome of the fungus Escovopsis weberi, a specialized disease agent of ant agriculture.</title>
        <authorList>
            <person name="de Man T.J."/>
            <person name="Stajich J.E."/>
            <person name="Kubicek C.P."/>
            <person name="Chenthamara K."/>
            <person name="Atanasova L."/>
            <person name="Druzhinina I.S."/>
            <person name="Birnbaum S."/>
            <person name="Barribeau S.M."/>
            <person name="Teiling C."/>
            <person name="Suen G."/>
            <person name="Currie C."/>
            <person name="Gerardo N.M."/>
        </authorList>
    </citation>
    <scope>NUCLEOTIDE SEQUENCE [LARGE SCALE GENOMIC DNA]</scope>
</reference>
<dbReference type="Proteomes" id="UP000053831">
    <property type="component" value="Unassembled WGS sequence"/>
</dbReference>
<gene>
    <name evidence="3" type="ORF">ESCO_003717</name>
</gene>
<evidence type="ECO:0008006" key="5">
    <source>
        <dbReference type="Google" id="ProtNLM"/>
    </source>
</evidence>
<comment type="similarity">
    <text evidence="1">Belongs to the protease inhibitor I9 family.</text>
</comment>
<comment type="caution">
    <text evidence="3">The sequence shown here is derived from an EMBL/GenBank/DDBJ whole genome shotgun (WGS) entry which is preliminary data.</text>
</comment>
<proteinExistence type="inferred from homology"/>
<dbReference type="PANTHER" id="PTHR28288">
    <property type="entry name" value="PROTEASE B INHIBITOR 2"/>
    <property type="match status" value="1"/>
</dbReference>
<evidence type="ECO:0000256" key="2">
    <source>
        <dbReference type="SAM" id="SignalP"/>
    </source>
</evidence>
<keyword evidence="2" id="KW-0732">Signal</keyword>
<dbReference type="InterPro" id="IPR037045">
    <property type="entry name" value="S8pro/Inhibitor_I9_sf"/>
</dbReference>
<dbReference type="AlphaFoldDB" id="A0A0M8N4L3"/>
<accession>A0A0M8N4L3</accession>
<sequence>MKFPALFAILLAVLPTALAIDQKTSAIIWFSKDSTPDSVIQTVKQDILSYGGKILHEYQLIRGFAVLAPPKAFESVRAMSAEHSIQIEEDEVLSTE</sequence>
<dbReference type="GO" id="GO:0042144">
    <property type="term" value="P:vacuole fusion, non-autophagic"/>
    <property type="evidence" value="ECO:0007669"/>
    <property type="project" value="TreeGrafter"/>
</dbReference>
<dbReference type="InterPro" id="IPR052471">
    <property type="entry name" value="PBI_I9"/>
</dbReference>
<evidence type="ECO:0000313" key="3">
    <source>
        <dbReference type="EMBL" id="KOS23097.1"/>
    </source>
</evidence>
<dbReference type="Gene3D" id="3.30.70.80">
    <property type="entry name" value="Peptidase S8 propeptide/proteinase inhibitor I9"/>
    <property type="match status" value="1"/>
</dbReference>
<dbReference type="OrthoDB" id="3888684at2759"/>
<dbReference type="PANTHER" id="PTHR28288:SF1">
    <property type="entry name" value="INHIBITOR I9 DOMAIN-CONTAINING PROTEIN"/>
    <property type="match status" value="1"/>
</dbReference>
<feature type="chain" id="PRO_5005818908" description="Inhibitor I9 domain-containing protein" evidence="2">
    <location>
        <begin position="20"/>
        <end position="96"/>
    </location>
</feature>